<accession>A0A9P5ZX27</accession>
<sequence length="300" mass="33189">MLTRLDSNLDPVFIAVWIARLGRLNLWSRASHARFVRSARQISSFRPHRQTHQRFDEHALFRFSYTFAPASEPSVLFDAPTPLLRGQSTKRASFICATIRRIEVHHHPIPSHLSYFNISIFSSQNPSTRSSRPDQHHSLDDGAHPASSLHTSRDEGCSAWEGEGVYYPVTSVGTPVLAGRCRANVRIPAFKSICGIRPYANVGLASCDDRRGEMDMGGPQSQSRPSNGLQRMLHPPHVDDYGPTLLPLVLRLLRRGAHSDSFCWDVGMGGGVGASRFVVLPLAALGVACLLDVGEVWFVT</sequence>
<reference evidence="2" key="1">
    <citation type="submission" date="2020-11" db="EMBL/GenBank/DDBJ databases">
        <authorList>
            <consortium name="DOE Joint Genome Institute"/>
            <person name="Ahrendt S."/>
            <person name="Riley R."/>
            <person name="Andreopoulos W."/>
            <person name="Labutti K."/>
            <person name="Pangilinan J."/>
            <person name="Ruiz-Duenas F.J."/>
            <person name="Barrasa J.M."/>
            <person name="Sanchez-Garcia M."/>
            <person name="Camarero S."/>
            <person name="Miyauchi S."/>
            <person name="Serrano A."/>
            <person name="Linde D."/>
            <person name="Babiker R."/>
            <person name="Drula E."/>
            <person name="Ayuso-Fernandez I."/>
            <person name="Pacheco R."/>
            <person name="Padilla G."/>
            <person name="Ferreira P."/>
            <person name="Barriuso J."/>
            <person name="Kellner H."/>
            <person name="Castanera R."/>
            <person name="Alfaro M."/>
            <person name="Ramirez L."/>
            <person name="Pisabarro A.G."/>
            <person name="Kuo A."/>
            <person name="Tritt A."/>
            <person name="Lipzen A."/>
            <person name="He G."/>
            <person name="Yan M."/>
            <person name="Ng V."/>
            <person name="Cullen D."/>
            <person name="Martin F."/>
            <person name="Rosso M.-N."/>
            <person name="Henrissat B."/>
            <person name="Hibbett D."/>
            <person name="Martinez A.T."/>
            <person name="Grigoriev I.V."/>
        </authorList>
    </citation>
    <scope>NUCLEOTIDE SEQUENCE</scope>
    <source>
        <strain evidence="2">ATCC 90797</strain>
    </source>
</reference>
<name>A0A9P5ZX27_PLEER</name>
<organism evidence="2 3">
    <name type="scientific">Pleurotus eryngii</name>
    <name type="common">Boletus of the steppes</name>
    <dbReference type="NCBI Taxonomy" id="5323"/>
    <lineage>
        <taxon>Eukaryota</taxon>
        <taxon>Fungi</taxon>
        <taxon>Dikarya</taxon>
        <taxon>Basidiomycota</taxon>
        <taxon>Agaricomycotina</taxon>
        <taxon>Agaricomycetes</taxon>
        <taxon>Agaricomycetidae</taxon>
        <taxon>Agaricales</taxon>
        <taxon>Pleurotineae</taxon>
        <taxon>Pleurotaceae</taxon>
        <taxon>Pleurotus</taxon>
    </lineage>
</organism>
<gene>
    <name evidence="2" type="ORF">BDN71DRAFT_1430578</name>
</gene>
<evidence type="ECO:0000313" key="2">
    <source>
        <dbReference type="EMBL" id="KAF9495888.1"/>
    </source>
</evidence>
<comment type="caution">
    <text evidence="2">The sequence shown here is derived from an EMBL/GenBank/DDBJ whole genome shotgun (WGS) entry which is preliminary data.</text>
</comment>
<proteinExistence type="predicted"/>
<dbReference type="Proteomes" id="UP000807025">
    <property type="component" value="Unassembled WGS sequence"/>
</dbReference>
<dbReference type="EMBL" id="MU154557">
    <property type="protein sequence ID" value="KAF9495888.1"/>
    <property type="molecule type" value="Genomic_DNA"/>
</dbReference>
<dbReference type="AlphaFoldDB" id="A0A9P5ZX27"/>
<evidence type="ECO:0000313" key="3">
    <source>
        <dbReference type="Proteomes" id="UP000807025"/>
    </source>
</evidence>
<feature type="region of interest" description="Disordered" evidence="1">
    <location>
        <begin position="126"/>
        <end position="155"/>
    </location>
</feature>
<feature type="compositionally biased region" description="Basic and acidic residues" evidence="1">
    <location>
        <begin position="131"/>
        <end position="143"/>
    </location>
</feature>
<protein>
    <submittedName>
        <fullName evidence="2">Uncharacterized protein</fullName>
    </submittedName>
</protein>
<keyword evidence="3" id="KW-1185">Reference proteome</keyword>
<evidence type="ECO:0000256" key="1">
    <source>
        <dbReference type="SAM" id="MobiDB-lite"/>
    </source>
</evidence>